<organism evidence="2 3">
    <name type="scientific">Kitasatospora cathayae</name>
    <dbReference type="NCBI Taxonomy" id="3004092"/>
    <lineage>
        <taxon>Bacteria</taxon>
        <taxon>Bacillati</taxon>
        <taxon>Actinomycetota</taxon>
        <taxon>Actinomycetes</taxon>
        <taxon>Kitasatosporales</taxon>
        <taxon>Streptomycetaceae</taxon>
        <taxon>Kitasatospora</taxon>
    </lineage>
</organism>
<reference evidence="3" key="1">
    <citation type="submission" date="2022-12" db="EMBL/GenBank/DDBJ databases">
        <authorList>
            <person name="Mo P."/>
        </authorList>
    </citation>
    <scope>NUCLEOTIDE SEQUENCE [LARGE SCALE GENOMIC DNA]</scope>
    <source>
        <strain evidence="3">HUAS 3-15</strain>
    </source>
</reference>
<evidence type="ECO:0000313" key="3">
    <source>
        <dbReference type="Proteomes" id="UP001212821"/>
    </source>
</evidence>
<gene>
    <name evidence="2" type="ORF">O1G21_10065</name>
</gene>
<dbReference type="Pfam" id="PF13546">
    <property type="entry name" value="DDE_5"/>
    <property type="match status" value="1"/>
</dbReference>
<evidence type="ECO:0000313" key="2">
    <source>
        <dbReference type="EMBL" id="WBP86151.1"/>
    </source>
</evidence>
<dbReference type="PANTHER" id="PTHR33627">
    <property type="entry name" value="TRANSPOSASE"/>
    <property type="match status" value="1"/>
</dbReference>
<evidence type="ECO:0000259" key="1">
    <source>
        <dbReference type="Pfam" id="PF13546"/>
    </source>
</evidence>
<dbReference type="InterPro" id="IPR039365">
    <property type="entry name" value="IS701-like"/>
</dbReference>
<name>A0ABY7Q1W6_9ACTN</name>
<feature type="domain" description="Transposase IS701-like DDE" evidence="1">
    <location>
        <begin position="25"/>
        <end position="243"/>
    </location>
</feature>
<dbReference type="InterPro" id="IPR038721">
    <property type="entry name" value="IS701-like_DDE_dom"/>
</dbReference>
<dbReference type="EMBL" id="CP115450">
    <property type="protein sequence ID" value="WBP86151.1"/>
    <property type="molecule type" value="Genomic_DNA"/>
</dbReference>
<proteinExistence type="predicted"/>
<dbReference type="PANTHER" id="PTHR33627:SF1">
    <property type="entry name" value="TRANSPOSASE"/>
    <property type="match status" value="1"/>
</dbReference>
<dbReference type="Proteomes" id="UP001212821">
    <property type="component" value="Chromosome"/>
</dbReference>
<accession>A0ABY7Q1W6</accession>
<sequence length="395" mass="43410">MSQHAREIVWHEVADDFVTEYSRRMLMSLPRRDQRENGELYISGLLSPTTRKSMRSIASIAGGGAAVEQRLHHFISKSSWDWRPVRRALAADLEEALDPLAWVVKPMVVLKAGEHTVGVTESFDLQLGRVVNSQRSYGVWLANDTRSAPVSSRLALTGEWLADAERKRRAKIPESAGIDDGDVPTAAAAVLELARGWRLQARPVVVEAREEDARALVCHLSAAKVRFVLRISGATRLVPYNAVRDGRAVRPLAAQHLAEGTELGGRPVRWVGRTAPGERTAQISSVDVALPGAGLPLRLVGAQCTRERKARELWLSNMTDAPAVHVARLGRLTERVEQDFADISTKVGAMDFKGRTYGGWHRHTTLSAVAHSIVTLSAVHDQEVELSIGDHLQIA</sequence>
<keyword evidence="3" id="KW-1185">Reference proteome</keyword>
<protein>
    <submittedName>
        <fullName evidence="2">Transposase</fullName>
    </submittedName>
</protein>
<dbReference type="RefSeq" id="WP_270142617.1">
    <property type="nucleotide sequence ID" value="NZ_CP115450.1"/>
</dbReference>